<organism evidence="3 4">
    <name type="scientific">Tetraparma gracilis</name>
    <dbReference type="NCBI Taxonomy" id="2962635"/>
    <lineage>
        <taxon>Eukaryota</taxon>
        <taxon>Sar</taxon>
        <taxon>Stramenopiles</taxon>
        <taxon>Ochrophyta</taxon>
        <taxon>Bolidophyceae</taxon>
        <taxon>Parmales</taxon>
        <taxon>Triparmaceae</taxon>
        <taxon>Tetraparma</taxon>
    </lineage>
</organism>
<feature type="transmembrane region" description="Helical" evidence="2">
    <location>
        <begin position="164"/>
        <end position="189"/>
    </location>
</feature>
<sequence length="606" mass="66861">MHGRLDQSEKIDGDKRLEIVEKIQAHNQPYTEQELEVIKEGQALHEFFKGEKGKSVKLPNHLATAKVAYKRGGNHAYGWASTTVRARPPANVGVRLADLTAADGVAIGSGLATSLVSNTTSDAAVAEWITKYRALREFDDEHAWFRSLMNTVGKRLLAKSKLGAAFRLYSGAGLSIVDMVTDVSMIIKFMKTPGEEGYGKALAAMVGTSLCFQLLGAWVNTRKGPKREMAKEMLIVLSGCKPGIDAYRVASGYEQQTYAVITPEMDLAMTKMFEMIFEAIPGCIMQLFVLVKVLKDGGTVDNQAVLSLVVSALSTGYSSGTITYDFDTSVQRRKNEPEFYGFIPDGTRGTVVFGCMILNGALLLLARSASAALLMHAKSSYFLYYTLGDCAFFFLQKAARGDIRCFVNMDGWAGTVSTDFFSHLFTKLVTDYTGLVQFRGPGVQGGCYWTMSMVLALAAPFGAVAIFYSSDASTGGNLDESTAWALDSSLCGAWILVFLLFLLLMNSSHRHTFYSTQTCKAWVCSSFTKEGATDSSKMSIHTFRRRLWKHLRPEVKEWTLANWARFEREDMEWFDAARIAQVDDDMIPPGSLEGRKRAKGGRRKSS</sequence>
<keyword evidence="2" id="KW-1133">Transmembrane helix</keyword>
<feature type="non-terminal residue" evidence="3">
    <location>
        <position position="606"/>
    </location>
</feature>
<feature type="transmembrane region" description="Helical" evidence="2">
    <location>
        <begin position="201"/>
        <end position="219"/>
    </location>
</feature>
<evidence type="ECO:0000313" key="3">
    <source>
        <dbReference type="EMBL" id="GMI42511.1"/>
    </source>
</evidence>
<feature type="transmembrane region" description="Helical" evidence="2">
    <location>
        <begin position="381"/>
        <end position="399"/>
    </location>
</feature>
<evidence type="ECO:0000256" key="2">
    <source>
        <dbReference type="SAM" id="Phobius"/>
    </source>
</evidence>
<accession>A0ABQ6N7Q4</accession>
<evidence type="ECO:0000313" key="4">
    <source>
        <dbReference type="Proteomes" id="UP001165060"/>
    </source>
</evidence>
<reference evidence="3 4" key="1">
    <citation type="journal article" date="2023" name="Commun. Biol.">
        <title>Genome analysis of Parmales, the sister group of diatoms, reveals the evolutionary specialization of diatoms from phago-mixotrophs to photoautotrophs.</title>
        <authorList>
            <person name="Ban H."/>
            <person name="Sato S."/>
            <person name="Yoshikawa S."/>
            <person name="Yamada K."/>
            <person name="Nakamura Y."/>
            <person name="Ichinomiya M."/>
            <person name="Sato N."/>
            <person name="Blanc-Mathieu R."/>
            <person name="Endo H."/>
            <person name="Kuwata A."/>
            <person name="Ogata H."/>
        </authorList>
    </citation>
    <scope>NUCLEOTIDE SEQUENCE [LARGE SCALE GENOMIC DNA]</scope>
</reference>
<feature type="transmembrane region" description="Helical" evidence="2">
    <location>
        <begin position="351"/>
        <end position="375"/>
    </location>
</feature>
<feature type="transmembrane region" description="Helical" evidence="2">
    <location>
        <begin position="482"/>
        <end position="504"/>
    </location>
</feature>
<dbReference type="Proteomes" id="UP001165060">
    <property type="component" value="Unassembled WGS sequence"/>
</dbReference>
<keyword evidence="4" id="KW-1185">Reference proteome</keyword>
<feature type="compositionally biased region" description="Basic residues" evidence="1">
    <location>
        <begin position="596"/>
        <end position="606"/>
    </location>
</feature>
<evidence type="ECO:0000256" key="1">
    <source>
        <dbReference type="SAM" id="MobiDB-lite"/>
    </source>
</evidence>
<protein>
    <submittedName>
        <fullName evidence="3">Uncharacterized protein</fullName>
    </submittedName>
</protein>
<comment type="caution">
    <text evidence="3">The sequence shown here is derived from an EMBL/GenBank/DDBJ whole genome shotgun (WGS) entry which is preliminary data.</text>
</comment>
<gene>
    <name evidence="3" type="ORF">TeGR_g4239</name>
</gene>
<dbReference type="EMBL" id="BRYB01002290">
    <property type="protein sequence ID" value="GMI42511.1"/>
    <property type="molecule type" value="Genomic_DNA"/>
</dbReference>
<feature type="region of interest" description="Disordered" evidence="1">
    <location>
        <begin position="585"/>
        <end position="606"/>
    </location>
</feature>
<feature type="transmembrane region" description="Helical" evidence="2">
    <location>
        <begin position="447"/>
        <end position="470"/>
    </location>
</feature>
<name>A0ABQ6N7Q4_9STRA</name>
<keyword evidence="2" id="KW-0812">Transmembrane</keyword>
<keyword evidence="2" id="KW-0472">Membrane</keyword>
<proteinExistence type="predicted"/>